<feature type="binding site" evidence="8">
    <location>
        <position position="100"/>
    </location>
    <ligand>
        <name>NAD(+)</name>
        <dbReference type="ChEBI" id="CHEBI:57540"/>
    </ligand>
</feature>
<feature type="binding site" evidence="8">
    <location>
        <position position="39"/>
    </location>
    <ligand>
        <name>NAD(+)</name>
        <dbReference type="ChEBI" id="CHEBI:57540"/>
    </ligand>
</feature>
<protein>
    <recommendedName>
        <fullName evidence="3">L-lactate dehydrogenase</fullName>
        <ecNumber evidence="3">1.1.1.27</ecNumber>
    </recommendedName>
</protein>
<dbReference type="NCBIfam" id="TIGR01771">
    <property type="entry name" value="L-LDH-NAD"/>
    <property type="match status" value="1"/>
</dbReference>
<dbReference type="PIRSF" id="PIRSF000102">
    <property type="entry name" value="Lac_mal_DH"/>
    <property type="match status" value="1"/>
</dbReference>
<dbReference type="EC" id="1.1.1.27" evidence="3"/>
<feature type="binding site" evidence="8">
    <location>
        <begin position="123"/>
        <end position="125"/>
    </location>
    <ligand>
        <name>NAD(+)</name>
        <dbReference type="ChEBI" id="CHEBI:57540"/>
    </ligand>
</feature>
<dbReference type="InterPro" id="IPR001236">
    <property type="entry name" value="Lactate/malate_DH_N"/>
</dbReference>
<gene>
    <name evidence="12" type="ORF">G6011_03994</name>
</gene>
<evidence type="ECO:0000313" key="12">
    <source>
        <dbReference type="EMBL" id="KAG9193959.1"/>
    </source>
</evidence>
<comment type="similarity">
    <text evidence="2">Belongs to the LDH/MDH superfamily. LDH family.</text>
</comment>
<evidence type="ECO:0000256" key="8">
    <source>
        <dbReference type="PIRSR" id="PIRSR000102-3"/>
    </source>
</evidence>
<dbReference type="SUPFAM" id="SSF51735">
    <property type="entry name" value="NAD(P)-binding Rossmann-fold domains"/>
    <property type="match status" value="1"/>
</dbReference>
<dbReference type="InterPro" id="IPR015955">
    <property type="entry name" value="Lactate_DH/Glyco_Ohase_4_C"/>
</dbReference>
<dbReference type="AlphaFoldDB" id="A0AAD4NTT0"/>
<proteinExistence type="inferred from homology"/>
<evidence type="ECO:0000256" key="7">
    <source>
        <dbReference type="PIRSR" id="PIRSR000102-1"/>
    </source>
</evidence>
<dbReference type="EMBL" id="JAANER010000002">
    <property type="protein sequence ID" value="KAG9193959.1"/>
    <property type="molecule type" value="Genomic_DNA"/>
</dbReference>
<organism evidence="12 13">
    <name type="scientific">Alternaria panax</name>
    <dbReference type="NCBI Taxonomy" id="48097"/>
    <lineage>
        <taxon>Eukaryota</taxon>
        <taxon>Fungi</taxon>
        <taxon>Dikarya</taxon>
        <taxon>Ascomycota</taxon>
        <taxon>Pezizomycotina</taxon>
        <taxon>Dothideomycetes</taxon>
        <taxon>Pleosporomycetidae</taxon>
        <taxon>Pleosporales</taxon>
        <taxon>Pleosporineae</taxon>
        <taxon>Pleosporaceae</taxon>
        <taxon>Alternaria</taxon>
        <taxon>Alternaria sect. Panax</taxon>
    </lineage>
</organism>
<evidence type="ECO:0000256" key="1">
    <source>
        <dbReference type="ARBA" id="ARBA00004843"/>
    </source>
</evidence>
<evidence type="ECO:0000259" key="10">
    <source>
        <dbReference type="Pfam" id="PF00056"/>
    </source>
</evidence>
<feature type="active site" description="Proton acceptor" evidence="7">
    <location>
        <position position="180"/>
    </location>
</feature>
<keyword evidence="5 8" id="KW-0520">NAD</keyword>
<evidence type="ECO:0000313" key="13">
    <source>
        <dbReference type="Proteomes" id="UP001199106"/>
    </source>
</evidence>
<evidence type="ECO:0000256" key="3">
    <source>
        <dbReference type="ARBA" id="ARBA00012967"/>
    </source>
</evidence>
<evidence type="ECO:0000256" key="5">
    <source>
        <dbReference type="ARBA" id="ARBA00023027"/>
    </source>
</evidence>
<dbReference type="GO" id="GO:0004459">
    <property type="term" value="F:L-lactate dehydrogenase (NAD+) activity"/>
    <property type="evidence" value="ECO:0007669"/>
    <property type="project" value="UniProtKB-EC"/>
</dbReference>
<dbReference type="GO" id="GO:0005737">
    <property type="term" value="C:cytoplasm"/>
    <property type="evidence" value="ECO:0007669"/>
    <property type="project" value="InterPro"/>
</dbReference>
<evidence type="ECO:0000259" key="11">
    <source>
        <dbReference type="Pfam" id="PF02866"/>
    </source>
</evidence>
<evidence type="ECO:0000256" key="2">
    <source>
        <dbReference type="ARBA" id="ARBA00006054"/>
    </source>
</evidence>
<dbReference type="PANTHER" id="PTHR43128:SF16">
    <property type="entry name" value="L-LACTATE DEHYDROGENASE"/>
    <property type="match status" value="1"/>
</dbReference>
<name>A0AAD4NTT0_9PLEO</name>
<sequence>MPDPKPTSSIAVLGAGDVGATIAYSLIMNPVAGDILLVDPKEEVRDAQVADLQDATFHGNTATRVRAGTHKEAGQCDIVVIAAGAKQKKGESRTDLIGRNKFILESAISDMKPFREDTVLLLVANPVDVLTYFAQRYSNLPKSQVIGSGTFLDTARLRGILAAKADVAASSVDAYVLGEHGESQFVAWSMASIGGVPLTSFLSSSSGQGTSIDKSAIATETKNKATNIIENKGATNYGIGGVAASICKSIFFDEKIVRPVSFYQDSLDCCLSMPAVLGRKGIVRSVPLPLSQEEVAELEKSGKALRSVIHA</sequence>
<dbReference type="Pfam" id="PF02866">
    <property type="entry name" value="Ldh_1_C"/>
    <property type="match status" value="1"/>
</dbReference>
<dbReference type="Pfam" id="PF00056">
    <property type="entry name" value="Ldh_1_N"/>
    <property type="match status" value="1"/>
</dbReference>
<comment type="catalytic activity">
    <reaction evidence="6">
        <text>(S)-lactate + NAD(+) = pyruvate + NADH + H(+)</text>
        <dbReference type="Rhea" id="RHEA:23444"/>
        <dbReference type="ChEBI" id="CHEBI:15361"/>
        <dbReference type="ChEBI" id="CHEBI:15378"/>
        <dbReference type="ChEBI" id="CHEBI:16651"/>
        <dbReference type="ChEBI" id="CHEBI:57540"/>
        <dbReference type="ChEBI" id="CHEBI:57945"/>
        <dbReference type="EC" id="1.1.1.27"/>
    </reaction>
</comment>
<dbReference type="InterPro" id="IPR001557">
    <property type="entry name" value="L-lactate/malate_DH"/>
</dbReference>
<dbReference type="Gene3D" id="3.40.50.720">
    <property type="entry name" value="NAD(P)-binding Rossmann-like Domain"/>
    <property type="match status" value="1"/>
</dbReference>
<dbReference type="SUPFAM" id="SSF56327">
    <property type="entry name" value="LDH C-terminal domain-like"/>
    <property type="match status" value="1"/>
</dbReference>
<dbReference type="PRINTS" id="PR00086">
    <property type="entry name" value="LLDHDRGNASE"/>
</dbReference>
<evidence type="ECO:0000256" key="6">
    <source>
        <dbReference type="ARBA" id="ARBA00049258"/>
    </source>
</evidence>
<comment type="pathway">
    <text evidence="1">Fermentation; pyruvate fermentation to lactate; (S)-lactate from pyruvate: step 1/1.</text>
</comment>
<dbReference type="CDD" id="cd00300">
    <property type="entry name" value="LDH_like"/>
    <property type="match status" value="1"/>
</dbReference>
<reference evidence="12" key="1">
    <citation type="submission" date="2021-07" db="EMBL/GenBank/DDBJ databases">
        <title>Genome Resource of American Ginseng Black Spot Pathogen Alternaria panax.</title>
        <authorList>
            <person name="Qiu C."/>
            <person name="Wang W."/>
            <person name="Liu Z."/>
        </authorList>
    </citation>
    <scope>NUCLEOTIDE SEQUENCE</scope>
    <source>
        <strain evidence="12">BNCC115425</strain>
    </source>
</reference>
<evidence type="ECO:0000256" key="4">
    <source>
        <dbReference type="ARBA" id="ARBA00023002"/>
    </source>
</evidence>
<comment type="caution">
    <text evidence="12">The sequence shown here is derived from an EMBL/GenBank/DDBJ whole genome shotgun (WGS) entry which is preliminary data.</text>
</comment>
<dbReference type="InterPro" id="IPR011304">
    <property type="entry name" value="L-lactate_DH"/>
</dbReference>
<keyword evidence="13" id="KW-1185">Reference proteome</keyword>
<dbReference type="InterPro" id="IPR022383">
    <property type="entry name" value="Lactate/malate_DH_C"/>
</dbReference>
<feature type="binding site" evidence="8">
    <location>
        <begin position="14"/>
        <end position="19"/>
    </location>
    <ligand>
        <name>NAD(+)</name>
        <dbReference type="ChEBI" id="CHEBI:57540"/>
    </ligand>
</feature>
<accession>A0AAD4NTT0</accession>
<dbReference type="GO" id="GO:0006089">
    <property type="term" value="P:lactate metabolic process"/>
    <property type="evidence" value="ECO:0007669"/>
    <property type="project" value="TreeGrafter"/>
</dbReference>
<keyword evidence="4 9" id="KW-0560">Oxidoreductase</keyword>
<dbReference type="InterPro" id="IPR036291">
    <property type="entry name" value="NAD(P)-bd_dom_sf"/>
</dbReference>
<dbReference type="Gene3D" id="3.90.110.10">
    <property type="entry name" value="Lactate dehydrogenase/glycoside hydrolase, family 4, C-terminal"/>
    <property type="match status" value="1"/>
</dbReference>
<feature type="domain" description="Lactate/malate dehydrogenase C-terminal" evidence="11">
    <location>
        <begin position="150"/>
        <end position="309"/>
    </location>
</feature>
<dbReference type="PANTHER" id="PTHR43128">
    <property type="entry name" value="L-2-HYDROXYCARBOXYLATE DEHYDROGENASE (NAD(P)(+))"/>
    <property type="match status" value="1"/>
</dbReference>
<feature type="domain" description="Lactate/malate dehydrogenase N-terminal" evidence="10">
    <location>
        <begin position="10"/>
        <end position="147"/>
    </location>
</feature>
<dbReference type="Proteomes" id="UP001199106">
    <property type="component" value="Unassembled WGS sequence"/>
</dbReference>
<evidence type="ECO:0000256" key="9">
    <source>
        <dbReference type="RuleBase" id="RU003369"/>
    </source>
</evidence>